<keyword evidence="1" id="KW-0472">Membrane</keyword>
<dbReference type="Proteomes" id="UP000319004">
    <property type="component" value="Chromosome"/>
</dbReference>
<accession>A0A518HP05</accession>
<name>A0A518HP05_9BACT</name>
<proteinExistence type="predicted"/>
<evidence type="ECO:0000256" key="1">
    <source>
        <dbReference type="SAM" id="Phobius"/>
    </source>
</evidence>
<organism evidence="2 3">
    <name type="scientific">Stieleria neptunia</name>
    <dbReference type="NCBI Taxonomy" id="2527979"/>
    <lineage>
        <taxon>Bacteria</taxon>
        <taxon>Pseudomonadati</taxon>
        <taxon>Planctomycetota</taxon>
        <taxon>Planctomycetia</taxon>
        <taxon>Pirellulales</taxon>
        <taxon>Pirellulaceae</taxon>
        <taxon>Stieleria</taxon>
    </lineage>
</organism>
<feature type="transmembrane region" description="Helical" evidence="1">
    <location>
        <begin position="20"/>
        <end position="39"/>
    </location>
</feature>
<evidence type="ECO:0000313" key="3">
    <source>
        <dbReference type="Proteomes" id="UP000319004"/>
    </source>
</evidence>
<dbReference type="EMBL" id="CP037423">
    <property type="protein sequence ID" value="QDV42580.1"/>
    <property type="molecule type" value="Genomic_DNA"/>
</dbReference>
<protein>
    <submittedName>
        <fullName evidence="2">Uncharacterized protein</fullName>
    </submittedName>
</protein>
<keyword evidence="1" id="KW-1133">Transmembrane helix</keyword>
<keyword evidence="3" id="KW-1185">Reference proteome</keyword>
<gene>
    <name evidence="2" type="ORF">Enr13x_24280</name>
</gene>
<dbReference type="AlphaFoldDB" id="A0A518HP05"/>
<reference evidence="2 3" key="1">
    <citation type="submission" date="2019-03" db="EMBL/GenBank/DDBJ databases">
        <title>Deep-cultivation of Planctomycetes and their phenomic and genomic characterization uncovers novel biology.</title>
        <authorList>
            <person name="Wiegand S."/>
            <person name="Jogler M."/>
            <person name="Boedeker C."/>
            <person name="Pinto D."/>
            <person name="Vollmers J."/>
            <person name="Rivas-Marin E."/>
            <person name="Kohn T."/>
            <person name="Peeters S.H."/>
            <person name="Heuer A."/>
            <person name="Rast P."/>
            <person name="Oberbeckmann S."/>
            <person name="Bunk B."/>
            <person name="Jeske O."/>
            <person name="Meyerdierks A."/>
            <person name="Storesund J.E."/>
            <person name="Kallscheuer N."/>
            <person name="Luecker S."/>
            <person name="Lage O.M."/>
            <person name="Pohl T."/>
            <person name="Merkel B.J."/>
            <person name="Hornburger P."/>
            <person name="Mueller R.-W."/>
            <person name="Bruemmer F."/>
            <person name="Labrenz M."/>
            <person name="Spormann A.M."/>
            <person name="Op den Camp H."/>
            <person name="Overmann J."/>
            <person name="Amann R."/>
            <person name="Jetten M.S.M."/>
            <person name="Mascher T."/>
            <person name="Medema M.H."/>
            <person name="Devos D.P."/>
            <person name="Kaster A.-K."/>
            <person name="Ovreas L."/>
            <person name="Rohde M."/>
            <person name="Galperin M.Y."/>
            <person name="Jogler C."/>
        </authorList>
    </citation>
    <scope>NUCLEOTIDE SEQUENCE [LARGE SCALE GENOMIC DNA]</scope>
    <source>
        <strain evidence="2 3">Enr13</strain>
    </source>
</reference>
<dbReference type="KEGG" id="snep:Enr13x_24280"/>
<evidence type="ECO:0000313" key="2">
    <source>
        <dbReference type="EMBL" id="QDV42580.1"/>
    </source>
</evidence>
<sequence length="83" mass="9256">MPNRPERKSSTTELKSLRLADAVVGYVGIFIVLAVLWVFRPFVVAELPVSEEVRIQAAVDRAVLKDRFYSAYGDYVAGVPVSR</sequence>
<keyword evidence="1" id="KW-0812">Transmembrane</keyword>